<reference evidence="2 3" key="1">
    <citation type="submission" date="2010-10" db="EMBL/GenBank/DDBJ databases">
        <title>Complete sequence of Frankia sp. EuI1c.</title>
        <authorList>
            <consortium name="US DOE Joint Genome Institute"/>
            <person name="Lucas S."/>
            <person name="Copeland A."/>
            <person name="Lapidus A."/>
            <person name="Cheng J.-F."/>
            <person name="Bruce D."/>
            <person name="Goodwin L."/>
            <person name="Pitluck S."/>
            <person name="Chertkov O."/>
            <person name="Detter J.C."/>
            <person name="Han C."/>
            <person name="Tapia R."/>
            <person name="Land M."/>
            <person name="Hauser L."/>
            <person name="Jeffries C."/>
            <person name="Kyrpides N."/>
            <person name="Ivanova N."/>
            <person name="Mikhailova N."/>
            <person name="Beauchemin N."/>
            <person name="Sen A."/>
            <person name="Sur S.A."/>
            <person name="Gtari M."/>
            <person name="Wall L."/>
            <person name="Tisa L."/>
            <person name="Woyke T."/>
        </authorList>
    </citation>
    <scope>NUCLEOTIDE SEQUENCE [LARGE SCALE GENOMIC DNA]</scope>
    <source>
        <strain evidence="3">DSM 45817 / CECT 9037 / EuI1c</strain>
    </source>
</reference>
<keyword evidence="2" id="KW-0808">Transferase</keyword>
<gene>
    <name evidence="2" type="ordered locus">FraEuI1c_3036</name>
</gene>
<evidence type="ECO:0000256" key="1">
    <source>
        <dbReference type="SAM" id="MobiDB-lite"/>
    </source>
</evidence>
<organism evidence="2 3">
    <name type="scientific">Pseudofrankia inefficax (strain DSM 45817 / CECT 9037 / DDB 130130 / EuI1c)</name>
    <name type="common">Frankia inefficax</name>
    <dbReference type="NCBI Taxonomy" id="298654"/>
    <lineage>
        <taxon>Bacteria</taxon>
        <taxon>Bacillati</taxon>
        <taxon>Actinomycetota</taxon>
        <taxon>Actinomycetes</taxon>
        <taxon>Frankiales</taxon>
        <taxon>Frankiaceae</taxon>
        <taxon>Pseudofrankia</taxon>
    </lineage>
</organism>
<dbReference type="Pfam" id="PF13469">
    <property type="entry name" value="Sulfotransfer_3"/>
    <property type="match status" value="1"/>
</dbReference>
<dbReference type="Proteomes" id="UP000002484">
    <property type="component" value="Chromosome"/>
</dbReference>
<dbReference type="InParanoid" id="E3JBP1"/>
<dbReference type="STRING" id="298654.FraEuI1c_3036"/>
<dbReference type="KEGG" id="fri:FraEuI1c_3036"/>
<evidence type="ECO:0000313" key="3">
    <source>
        <dbReference type="Proteomes" id="UP000002484"/>
    </source>
</evidence>
<dbReference type="PANTHER" id="PTHR36451">
    <property type="entry name" value="PAPS-DEPENDENT SULFOTRANSFERASE STF3"/>
    <property type="match status" value="1"/>
</dbReference>
<dbReference type="SUPFAM" id="SSF52540">
    <property type="entry name" value="P-loop containing nucleoside triphosphate hydrolases"/>
    <property type="match status" value="1"/>
</dbReference>
<dbReference type="EMBL" id="CP002299">
    <property type="protein sequence ID" value="ADP81061.1"/>
    <property type="molecule type" value="Genomic_DNA"/>
</dbReference>
<feature type="region of interest" description="Disordered" evidence="1">
    <location>
        <begin position="136"/>
        <end position="159"/>
    </location>
</feature>
<accession>E3JBP1</accession>
<dbReference type="AlphaFoldDB" id="E3JBP1"/>
<sequence>MEDVDGLLAAASAETGLTDFGERTFREGLDLLVDSLRKEARLNAVGEFVLRDMIVRLLRNRLQIEDWYRRHPEIDDEVIERPLIGLGLPRTGSTALAALLGEDPGARSLVAWQAEEPCPPPSTVPAPDPRIARAEAKAAQSRELSPKLSAMQPSSPTGPFEDHDLMGLEFTSQIFQAFAQIPTYSAWLLDADLTSTYRYERRALKLLQWGQERQPWRLKCPTHLIYLRYLDPAFPDARFVMTHRDPTEVLVSVADVYATAAVMFSDEVDQRYLAALNVEQWAVGMRRALEFRDAGNDDRFFDLDFRAMRRDPVGEVRRLYAWLDEPVTPAFEAGMRRWWRENAENREETVHPDPADFGLDLAAVRPLFADYVTRSARWTAPREG</sequence>
<dbReference type="RefSeq" id="WP_013424179.1">
    <property type="nucleotide sequence ID" value="NC_014666.1"/>
</dbReference>
<protein>
    <submittedName>
        <fullName evidence="2">Sulfotransferase</fullName>
    </submittedName>
</protein>
<dbReference type="Gene3D" id="3.40.50.300">
    <property type="entry name" value="P-loop containing nucleotide triphosphate hydrolases"/>
    <property type="match status" value="1"/>
</dbReference>
<dbReference type="OrthoDB" id="9777890at2"/>
<dbReference type="HOGENOM" id="CLU_053496_0_0_11"/>
<keyword evidence="3" id="KW-1185">Reference proteome</keyword>
<name>E3JBP1_PSEI1</name>
<evidence type="ECO:0000313" key="2">
    <source>
        <dbReference type="EMBL" id="ADP81061.1"/>
    </source>
</evidence>
<dbReference type="eggNOG" id="COG0438">
    <property type="taxonomic scope" value="Bacteria"/>
</dbReference>
<dbReference type="InterPro" id="IPR052736">
    <property type="entry name" value="Stf3_sulfotransferase"/>
</dbReference>
<dbReference type="GO" id="GO:0016740">
    <property type="term" value="F:transferase activity"/>
    <property type="evidence" value="ECO:0007669"/>
    <property type="project" value="UniProtKB-KW"/>
</dbReference>
<proteinExistence type="predicted"/>
<dbReference type="InterPro" id="IPR027417">
    <property type="entry name" value="P-loop_NTPase"/>
</dbReference>
<dbReference type="PANTHER" id="PTHR36451:SF1">
    <property type="entry name" value="OMEGA-HYDROXY-BETA-DIHYDROMENAQUINONE-9 SULFOTRANSFERASE STF3"/>
    <property type="match status" value="1"/>
</dbReference>